<dbReference type="PANTHER" id="PTHR10587">
    <property type="entry name" value="GLYCOSYL TRANSFERASE-RELATED"/>
    <property type="match status" value="1"/>
</dbReference>
<dbReference type="AlphaFoldDB" id="A0A4Q0VA45"/>
<gene>
    <name evidence="3" type="ORF">DP130_11870</name>
    <name evidence="2" type="ORF">K234311028_03650</name>
</gene>
<dbReference type="InterPro" id="IPR050248">
    <property type="entry name" value="Polysacc_deacetylase_ArnD"/>
</dbReference>
<name>A0A4Q0VA45_CLOTA</name>
<protein>
    <submittedName>
        <fullName evidence="3">Polysaccharide deacetylase</fullName>
    </submittedName>
</protein>
<dbReference type="PANTHER" id="PTHR10587:SF125">
    <property type="entry name" value="POLYSACCHARIDE DEACETYLASE YHEN-RELATED"/>
    <property type="match status" value="1"/>
</dbReference>
<proteinExistence type="predicted"/>
<dbReference type="Proteomes" id="UP001321763">
    <property type="component" value="Chromosome"/>
</dbReference>
<evidence type="ECO:0000313" key="3">
    <source>
        <dbReference type="EMBL" id="RXI45742.1"/>
    </source>
</evidence>
<dbReference type="GO" id="GO:0016810">
    <property type="term" value="F:hydrolase activity, acting on carbon-nitrogen (but not peptide) bonds"/>
    <property type="evidence" value="ECO:0007669"/>
    <property type="project" value="InterPro"/>
</dbReference>
<dbReference type="Gene3D" id="3.20.20.370">
    <property type="entry name" value="Glycoside hydrolase/deacetylase"/>
    <property type="match status" value="1"/>
</dbReference>
<accession>A0A4Q0VA45</accession>
<reference evidence="3 4" key="1">
    <citation type="submission" date="2018-06" db="EMBL/GenBank/DDBJ databases">
        <title>Genome conservation of Clostridium tetani.</title>
        <authorList>
            <person name="Bruggemann H."/>
            <person name="Popoff M.R."/>
        </authorList>
    </citation>
    <scope>NUCLEOTIDE SEQUENCE [LARGE SCALE GENOMIC DNA]</scope>
    <source>
        <strain evidence="3 4">2017.061</strain>
    </source>
</reference>
<dbReference type="EMBL" id="QMAP01000012">
    <property type="protein sequence ID" value="RXI45742.1"/>
    <property type="molecule type" value="Genomic_DNA"/>
</dbReference>
<evidence type="ECO:0000313" key="4">
    <source>
        <dbReference type="Proteomes" id="UP000290921"/>
    </source>
</evidence>
<evidence type="ECO:0000313" key="5">
    <source>
        <dbReference type="Proteomes" id="UP001321763"/>
    </source>
</evidence>
<reference evidence="2 5" key="2">
    <citation type="submission" date="2022-09" db="EMBL/GenBank/DDBJ databases">
        <title>complete genome sequences of Clostridium tetani str. KHSU-234311-028 isolated from soil.</title>
        <authorList>
            <person name="Sekizuka T."/>
            <person name="Shitada C."/>
            <person name="Takahashi M."/>
            <person name="Kuroda M."/>
        </authorList>
    </citation>
    <scope>NUCLEOTIDE SEQUENCE [LARGE SCALE GENOMIC DNA]</scope>
    <source>
        <strain evidence="2 5">KHSU-234311-028</strain>
    </source>
</reference>
<dbReference type="EMBL" id="AP026818">
    <property type="protein sequence ID" value="BDR80119.1"/>
    <property type="molecule type" value="Genomic_DNA"/>
</dbReference>
<dbReference type="SUPFAM" id="SSF88713">
    <property type="entry name" value="Glycoside hydrolase/deacetylase"/>
    <property type="match status" value="1"/>
</dbReference>
<feature type="domain" description="NodB homology" evidence="1">
    <location>
        <begin position="50"/>
        <end position="243"/>
    </location>
</feature>
<dbReference type="Pfam" id="PF01522">
    <property type="entry name" value="Polysacc_deac_1"/>
    <property type="match status" value="1"/>
</dbReference>
<dbReference type="PROSITE" id="PS51677">
    <property type="entry name" value="NODB"/>
    <property type="match status" value="1"/>
</dbReference>
<dbReference type="Proteomes" id="UP000290921">
    <property type="component" value="Unassembled WGS sequence"/>
</dbReference>
<dbReference type="InterPro" id="IPR011330">
    <property type="entry name" value="Glyco_hydro/deAcase_b/a-brl"/>
</dbReference>
<dbReference type="CDD" id="cd10944">
    <property type="entry name" value="CE4_SmPgdA_like"/>
    <property type="match status" value="1"/>
</dbReference>
<organism evidence="3 4">
    <name type="scientific">Clostridium tetani</name>
    <dbReference type="NCBI Taxonomy" id="1513"/>
    <lineage>
        <taxon>Bacteria</taxon>
        <taxon>Bacillati</taxon>
        <taxon>Bacillota</taxon>
        <taxon>Clostridia</taxon>
        <taxon>Eubacteriales</taxon>
        <taxon>Clostridiaceae</taxon>
        <taxon>Clostridium</taxon>
    </lineage>
</organism>
<dbReference type="RefSeq" id="WP_129030833.1">
    <property type="nucleotide sequence ID" value="NZ_AP026818.1"/>
</dbReference>
<evidence type="ECO:0000259" key="1">
    <source>
        <dbReference type="PROSITE" id="PS51677"/>
    </source>
</evidence>
<dbReference type="InterPro" id="IPR002509">
    <property type="entry name" value="NODB_dom"/>
</dbReference>
<sequence>MLVFRRKTKIKKEKIIYILLLAVIISLFTPSKTMGKNYNLRGQVVKNNEKIVFLTFDDGPSANNTLRILNILNKHNVKGSFFVVGSQLEKYPNVVKELKNSDMCILPHSYSHNYKVIYKDTKSFFYDLNKCNAAIEKITGEKTKNYVRLPGGSDNLVSNAKVLGDIRNKLISNGVDYVDWNVCSGDAISRTVDAKILKKNVINQCSMKDFAVILMHDGYYKTTTVDALSDTIEYLKENNFKFRTFDDLTIEERKKMIQLRLINRK</sequence>
<dbReference type="GO" id="GO:0005975">
    <property type="term" value="P:carbohydrate metabolic process"/>
    <property type="evidence" value="ECO:0007669"/>
    <property type="project" value="InterPro"/>
</dbReference>
<evidence type="ECO:0000313" key="2">
    <source>
        <dbReference type="EMBL" id="BDR80119.1"/>
    </source>
</evidence>